<evidence type="ECO:0000256" key="17">
    <source>
        <dbReference type="ARBA" id="ARBA00023204"/>
    </source>
</evidence>
<evidence type="ECO:0000256" key="25">
    <source>
        <dbReference type="SAM" id="Phobius"/>
    </source>
</evidence>
<evidence type="ECO:0000256" key="13">
    <source>
        <dbReference type="ARBA" id="ARBA00023034"/>
    </source>
</evidence>
<feature type="compositionally biased region" description="Basic and acidic residues" evidence="24">
    <location>
        <begin position="1202"/>
        <end position="1214"/>
    </location>
</feature>
<evidence type="ECO:0000256" key="20">
    <source>
        <dbReference type="ARBA" id="ARBA00040403"/>
    </source>
</evidence>
<keyword evidence="16" id="KW-0325">Glycoprotein</keyword>
<feature type="compositionally biased region" description="Gly residues" evidence="24">
    <location>
        <begin position="1164"/>
        <end position="1179"/>
    </location>
</feature>
<evidence type="ECO:0000256" key="5">
    <source>
        <dbReference type="ARBA" id="ARBA00022645"/>
    </source>
</evidence>
<keyword evidence="12 25" id="KW-1133">Transmembrane helix</keyword>
<dbReference type="GO" id="GO:0006508">
    <property type="term" value="P:proteolysis"/>
    <property type="evidence" value="ECO:0007669"/>
    <property type="project" value="UniProtKB-KW"/>
</dbReference>
<feature type="compositionally biased region" description="Polar residues" evidence="24">
    <location>
        <begin position="898"/>
        <end position="911"/>
    </location>
</feature>
<dbReference type="GO" id="GO:0045002">
    <property type="term" value="P:double-strand break repair via single-strand annealing"/>
    <property type="evidence" value="ECO:0007669"/>
    <property type="project" value="InterPro"/>
</dbReference>
<evidence type="ECO:0000256" key="8">
    <source>
        <dbReference type="ARBA" id="ARBA00022703"/>
    </source>
</evidence>
<keyword evidence="7 25" id="KW-0812">Transmembrane</keyword>
<evidence type="ECO:0000256" key="4">
    <source>
        <dbReference type="ARBA" id="ARBA00009431"/>
    </source>
</evidence>
<dbReference type="FunFam" id="3.30.390.80:FF:000001">
    <property type="entry name" value="DNA repair protein RAD52 homolog"/>
    <property type="match status" value="1"/>
</dbReference>
<comment type="similarity">
    <text evidence="3">Belongs to the RAD52 family.</text>
</comment>
<dbReference type="GO" id="GO:0006312">
    <property type="term" value="P:mitotic recombination"/>
    <property type="evidence" value="ECO:0007669"/>
    <property type="project" value="TreeGrafter"/>
</dbReference>
<evidence type="ECO:0000256" key="23">
    <source>
        <dbReference type="ARBA" id="ARBA00077224"/>
    </source>
</evidence>
<sequence length="1223" mass="133951">MADRPHKTQADYFIHTLPGAPEPLLKMHAGHIEVDPEHNGNLFFWHYQNRHIANKQRTVLWLNGGPGCSSMDGALMEIGPYRVGKDGNLSYNNGSWDEFANLLFVDQPVGTGFSYVNTDSYLRELDEMAKQFIVFLEKWYALFPEYEHDDLYIAGESYAGQHIPYIAQAILKRNKENGKLPWNLKGLLIGNGWISPVDQYLSYLKYAYQEGLIKADSPAAKRIEQTQSKCVKLLNEGASDHVDTSECEAIMVQILEETKDRGADSMKQCVNMYDIRLRDDSSCGMNWPPDLTSVTPYLHRADVIQSLHINPDKKTGWQECNGAVSAHFRARNSKPSIQFLPELLKEVPITLFSGDRDLICNHLGTESFIESMEWNGGKGFELSPGVYAPSRDWTFEGEPAGTYQSARNLTYVLFYNSSHMVPFDYPRRSRDMLDRFMGVDISAIGGQPSDSRIDGEKGPLVSVGGHPNSTKAEEDKTKELQEAEWKAYYRSGEVALVVVIILAAGFGFFVWRDRRRRAGYKGVDGGDEGRESLIAGMGLDNFRRKDRSRDLEAAEFDERELDELHDDAKKPMNGHSNGKASEKTQTHEDDSRFSLGEASSDGEGSERNRRPGDQYKSDNIKNPFEERGVANYTAQEIATLQSRLNKQLGPEYVSHRQGAGGNKVAYLEGQKAILLANDVFGFNGWSSSLQQVQVDYVDETPQGRVSLGLSIIVRVTLKDGTYHEDIGYGMIENCKGKGAAFEKAKKEAATDGLKRALRSFGNILGNCLYDKEYVKKVVSMKVKPVKFDESRLHRHPDFAPPPVKKEEAPAIKQEGAVVRREGRVTPARAIQPADGMEIDDEFGGNDFDGVLFSEHGGEEEYTADAHSTSDETLANLSDPPRGRAPNEQAQRPPVANNAPAQNSMGRGQSGPTARPNDQASNQNQPQQQSRIEGPSKSGPVPQPRAPQTPIQQTAPRMEHQRPRAPTVDIHAPPKPGGPQQQNQLRPTPPTGQQGRPAPPNHSIPTRAPGGPNPPTGAGPQPTANPSAPSNHPIGFVTGRAAELLASDNGAPIKNLPPFNPQVESPVPKEKRTPGIDASRSTKITRESIGLPPPPPAAVPPPSSQQQSHSAVPPYGAAPPKQGFRPVAPASHRPPAPNFAHPNQDLHRRVGGPGTRGMGSPLVNRGGGGYKVPGPAGGQGLVQQGVKRPPLADVSNNPGQEGSESKKPRLEKEGVENAGVVKEG</sequence>
<evidence type="ECO:0000256" key="2">
    <source>
        <dbReference type="ARBA" id="ARBA00004393"/>
    </source>
</evidence>
<comment type="catalytic activity">
    <reaction evidence="1">
        <text>Preferential release of a C-terminal arginine or lysine residue.</text>
        <dbReference type="EC" id="3.4.16.6"/>
    </reaction>
</comment>
<dbReference type="PANTHER" id="PTHR12132">
    <property type="entry name" value="DNA REPAIR AND RECOMBINATION PROTEIN RAD52, RAD59"/>
    <property type="match status" value="1"/>
</dbReference>
<dbReference type="GO" id="GO:0005634">
    <property type="term" value="C:nucleus"/>
    <property type="evidence" value="ECO:0007669"/>
    <property type="project" value="InterPro"/>
</dbReference>
<dbReference type="InterPro" id="IPR018202">
    <property type="entry name" value="Ser_caboxypep_ser_AS"/>
</dbReference>
<keyword evidence="5" id="KW-0121">Carboxypeptidase</keyword>
<feature type="region of interest" description="Disordered" evidence="24">
    <location>
        <begin position="859"/>
        <end position="1223"/>
    </location>
</feature>
<dbReference type="NCBIfam" id="TIGR00607">
    <property type="entry name" value="rad52"/>
    <property type="match status" value="1"/>
</dbReference>
<evidence type="ECO:0000313" key="27">
    <source>
        <dbReference type="Proteomes" id="UP000799440"/>
    </source>
</evidence>
<proteinExistence type="inferred from homology"/>
<protein>
    <recommendedName>
        <fullName evidence="21">Pheromone-processing carboxypeptidase KEX1</fullName>
        <ecNumber evidence="19">3.4.16.6</ecNumber>
    </recommendedName>
    <alternativeName>
        <fullName evidence="22">Carboxypeptidase D</fullName>
    </alternativeName>
    <alternativeName>
        <fullName evidence="20">Pheromone-processing carboxypeptidase kex1</fullName>
    </alternativeName>
    <alternativeName>
        <fullName evidence="23">RAD52 homolog</fullName>
    </alternativeName>
</protein>
<dbReference type="PANTHER" id="PTHR12132:SF1">
    <property type="entry name" value="DNA REPAIR PROTEIN RAD52 HOMOLOG"/>
    <property type="match status" value="1"/>
</dbReference>
<organism evidence="26 27">
    <name type="scientific">Sporormia fimetaria CBS 119925</name>
    <dbReference type="NCBI Taxonomy" id="1340428"/>
    <lineage>
        <taxon>Eukaryota</taxon>
        <taxon>Fungi</taxon>
        <taxon>Dikarya</taxon>
        <taxon>Ascomycota</taxon>
        <taxon>Pezizomycotina</taxon>
        <taxon>Dothideomycetes</taxon>
        <taxon>Pleosporomycetidae</taxon>
        <taxon>Pleosporales</taxon>
        <taxon>Sporormiaceae</taxon>
        <taxon>Sporormia</taxon>
    </lineage>
</organism>
<evidence type="ECO:0000256" key="19">
    <source>
        <dbReference type="ARBA" id="ARBA00038895"/>
    </source>
</evidence>
<dbReference type="InterPro" id="IPR041247">
    <property type="entry name" value="Rad52_fam"/>
</dbReference>
<dbReference type="AlphaFoldDB" id="A0A6A6V8Z0"/>
<keyword evidence="13" id="KW-0333">Golgi apparatus</keyword>
<dbReference type="Pfam" id="PF00450">
    <property type="entry name" value="Peptidase_S10"/>
    <property type="match status" value="1"/>
</dbReference>
<feature type="compositionally biased region" description="Low complexity" evidence="24">
    <location>
        <begin position="915"/>
        <end position="929"/>
    </location>
</feature>
<dbReference type="EC" id="3.4.16.6" evidence="19"/>
<evidence type="ECO:0000256" key="21">
    <source>
        <dbReference type="ARBA" id="ARBA00040628"/>
    </source>
</evidence>
<keyword evidence="10" id="KW-0227">DNA damage</keyword>
<evidence type="ECO:0000256" key="7">
    <source>
        <dbReference type="ARBA" id="ARBA00022692"/>
    </source>
</evidence>
<keyword evidence="27" id="KW-1185">Reference proteome</keyword>
<dbReference type="GO" id="GO:0006915">
    <property type="term" value="P:apoptotic process"/>
    <property type="evidence" value="ECO:0007669"/>
    <property type="project" value="UniProtKB-KW"/>
</dbReference>
<dbReference type="InterPro" id="IPR004585">
    <property type="entry name" value="DNA_recomb/repair_Rad52"/>
</dbReference>
<dbReference type="OrthoDB" id="443318at2759"/>
<evidence type="ECO:0000256" key="18">
    <source>
        <dbReference type="ARBA" id="ARBA00037042"/>
    </source>
</evidence>
<dbReference type="Pfam" id="PF04098">
    <property type="entry name" value="Rad52_Rad22"/>
    <property type="match status" value="1"/>
</dbReference>
<evidence type="ECO:0000256" key="10">
    <source>
        <dbReference type="ARBA" id="ARBA00022763"/>
    </source>
</evidence>
<feature type="compositionally biased region" description="Basic and acidic residues" evidence="24">
    <location>
        <begin position="604"/>
        <end position="624"/>
    </location>
</feature>
<keyword evidence="9" id="KW-0732">Signal</keyword>
<dbReference type="InterPro" id="IPR007232">
    <property type="entry name" value="Rad52_Rad59_Rad22"/>
</dbReference>
<evidence type="ECO:0000256" key="15">
    <source>
        <dbReference type="ARBA" id="ARBA00023172"/>
    </source>
</evidence>
<keyword evidence="6" id="KW-0645">Protease</keyword>
<keyword evidence="14 25" id="KW-0472">Membrane</keyword>
<dbReference type="SUPFAM" id="SSF54768">
    <property type="entry name" value="dsRNA-binding domain-like"/>
    <property type="match status" value="1"/>
</dbReference>
<dbReference type="GO" id="GO:0005794">
    <property type="term" value="C:Golgi apparatus"/>
    <property type="evidence" value="ECO:0007669"/>
    <property type="project" value="UniProtKB-SubCell"/>
</dbReference>
<keyword evidence="11" id="KW-0378">Hydrolase</keyword>
<comment type="function">
    <text evidence="18">Protease with a carboxypeptidase B-like function involved in the C-terminal processing of the lysine and arginine residues from protein precursors. Promotes cell fusion and is involved in the programmed cell death.</text>
</comment>
<dbReference type="InterPro" id="IPR042525">
    <property type="entry name" value="Rad52_Rad59_Rad22_sf"/>
</dbReference>
<dbReference type="InterPro" id="IPR029058">
    <property type="entry name" value="AB_hydrolase_fold"/>
</dbReference>
<dbReference type="GO" id="GO:0004185">
    <property type="term" value="F:serine-type carboxypeptidase activity"/>
    <property type="evidence" value="ECO:0007669"/>
    <property type="project" value="UniProtKB-EC"/>
</dbReference>
<feature type="compositionally biased region" description="Pro residues" evidence="24">
    <location>
        <begin position="1090"/>
        <end position="1102"/>
    </location>
</feature>
<accession>A0A6A6V8Z0</accession>
<dbReference type="FunFam" id="3.40.50.1820:FF:000121">
    <property type="entry name" value="Carboxypeptidase D"/>
    <property type="match status" value="1"/>
</dbReference>
<feature type="region of interest" description="Disordered" evidence="24">
    <location>
        <begin position="556"/>
        <end position="624"/>
    </location>
</feature>
<dbReference type="GO" id="GO:0003697">
    <property type="term" value="F:single-stranded DNA binding"/>
    <property type="evidence" value="ECO:0007669"/>
    <property type="project" value="UniProtKB-ARBA"/>
</dbReference>
<comment type="subcellular location">
    <subcellularLocation>
        <location evidence="2">Golgi apparatus</location>
        <location evidence="2">trans-Golgi network membrane</location>
        <topology evidence="2">Single-pass type I membrane protein</topology>
    </subcellularLocation>
</comment>
<gene>
    <name evidence="26" type="ORF">M011DRAFT_495461</name>
</gene>
<evidence type="ECO:0000256" key="3">
    <source>
        <dbReference type="ARBA" id="ARBA00006638"/>
    </source>
</evidence>
<dbReference type="Proteomes" id="UP000799440">
    <property type="component" value="Unassembled WGS sequence"/>
</dbReference>
<feature type="transmembrane region" description="Helical" evidence="25">
    <location>
        <begin position="494"/>
        <end position="511"/>
    </location>
</feature>
<evidence type="ECO:0000256" key="9">
    <source>
        <dbReference type="ARBA" id="ARBA00022729"/>
    </source>
</evidence>
<dbReference type="Gene3D" id="3.40.50.1820">
    <property type="entry name" value="alpha/beta hydrolase"/>
    <property type="match status" value="1"/>
</dbReference>
<feature type="region of interest" description="Disordered" evidence="24">
    <location>
        <begin position="447"/>
        <end position="473"/>
    </location>
</feature>
<dbReference type="InterPro" id="IPR001563">
    <property type="entry name" value="Peptidase_S10"/>
</dbReference>
<dbReference type="Gene3D" id="3.30.390.80">
    <property type="entry name" value="DNA repair protein Rad52/59/22"/>
    <property type="match status" value="1"/>
</dbReference>
<dbReference type="GO" id="GO:0000730">
    <property type="term" value="P:DNA recombinase assembly"/>
    <property type="evidence" value="ECO:0007669"/>
    <property type="project" value="InterPro"/>
</dbReference>
<evidence type="ECO:0000256" key="12">
    <source>
        <dbReference type="ARBA" id="ARBA00022989"/>
    </source>
</evidence>
<dbReference type="PRINTS" id="PR00724">
    <property type="entry name" value="CRBOXYPTASEC"/>
</dbReference>
<keyword evidence="8" id="KW-0053">Apoptosis</keyword>
<name>A0A6A6V8Z0_9PLEO</name>
<feature type="compositionally biased region" description="Acidic residues" evidence="24">
    <location>
        <begin position="556"/>
        <end position="565"/>
    </location>
</feature>
<evidence type="ECO:0000256" key="6">
    <source>
        <dbReference type="ARBA" id="ARBA00022670"/>
    </source>
</evidence>
<evidence type="ECO:0000256" key="11">
    <source>
        <dbReference type="ARBA" id="ARBA00022801"/>
    </source>
</evidence>
<keyword evidence="15" id="KW-0233">DNA recombination</keyword>
<evidence type="ECO:0000256" key="16">
    <source>
        <dbReference type="ARBA" id="ARBA00023180"/>
    </source>
</evidence>
<evidence type="ECO:0000256" key="1">
    <source>
        <dbReference type="ARBA" id="ARBA00001003"/>
    </source>
</evidence>
<keyword evidence="17" id="KW-0234">DNA repair</keyword>
<evidence type="ECO:0000256" key="22">
    <source>
        <dbReference type="ARBA" id="ARBA00042717"/>
    </source>
</evidence>
<evidence type="ECO:0000256" key="24">
    <source>
        <dbReference type="SAM" id="MobiDB-lite"/>
    </source>
</evidence>
<evidence type="ECO:0000313" key="26">
    <source>
        <dbReference type="EMBL" id="KAF2745607.1"/>
    </source>
</evidence>
<dbReference type="PROSITE" id="PS00131">
    <property type="entry name" value="CARBOXYPEPT_SER_SER"/>
    <property type="match status" value="1"/>
</dbReference>
<dbReference type="EMBL" id="MU006581">
    <property type="protein sequence ID" value="KAF2745607.1"/>
    <property type="molecule type" value="Genomic_DNA"/>
</dbReference>
<feature type="compositionally biased region" description="Basic and acidic residues" evidence="24">
    <location>
        <begin position="580"/>
        <end position="592"/>
    </location>
</feature>
<reference evidence="26" key="1">
    <citation type="journal article" date="2020" name="Stud. Mycol.">
        <title>101 Dothideomycetes genomes: a test case for predicting lifestyles and emergence of pathogens.</title>
        <authorList>
            <person name="Haridas S."/>
            <person name="Albert R."/>
            <person name="Binder M."/>
            <person name="Bloem J."/>
            <person name="Labutti K."/>
            <person name="Salamov A."/>
            <person name="Andreopoulos B."/>
            <person name="Baker S."/>
            <person name="Barry K."/>
            <person name="Bills G."/>
            <person name="Bluhm B."/>
            <person name="Cannon C."/>
            <person name="Castanera R."/>
            <person name="Culley D."/>
            <person name="Daum C."/>
            <person name="Ezra D."/>
            <person name="Gonzalez J."/>
            <person name="Henrissat B."/>
            <person name="Kuo A."/>
            <person name="Liang C."/>
            <person name="Lipzen A."/>
            <person name="Lutzoni F."/>
            <person name="Magnuson J."/>
            <person name="Mondo S."/>
            <person name="Nolan M."/>
            <person name="Ohm R."/>
            <person name="Pangilinan J."/>
            <person name="Park H.-J."/>
            <person name="Ramirez L."/>
            <person name="Alfaro M."/>
            <person name="Sun H."/>
            <person name="Tritt A."/>
            <person name="Yoshinaga Y."/>
            <person name="Zwiers L.-H."/>
            <person name="Turgeon B."/>
            <person name="Goodwin S."/>
            <person name="Spatafora J."/>
            <person name="Crous P."/>
            <person name="Grigoriev I."/>
        </authorList>
    </citation>
    <scope>NUCLEOTIDE SEQUENCE</scope>
    <source>
        <strain evidence="26">CBS 119925</strain>
    </source>
</reference>
<feature type="compositionally biased region" description="Low complexity" evidence="24">
    <location>
        <begin position="1103"/>
        <end position="1113"/>
    </location>
</feature>
<dbReference type="SUPFAM" id="SSF53474">
    <property type="entry name" value="alpha/beta-Hydrolases"/>
    <property type="match status" value="1"/>
</dbReference>
<evidence type="ECO:0000256" key="14">
    <source>
        <dbReference type="ARBA" id="ARBA00023136"/>
    </source>
</evidence>
<comment type="similarity">
    <text evidence="4">Belongs to the peptidase S10 family.</text>
</comment>